<dbReference type="InterPro" id="IPR000531">
    <property type="entry name" value="Beta-barrel_TonB"/>
</dbReference>
<dbReference type="Gene3D" id="2.170.130.10">
    <property type="entry name" value="TonB-dependent receptor, plug domain"/>
    <property type="match status" value="1"/>
</dbReference>
<evidence type="ECO:0000256" key="4">
    <source>
        <dbReference type="ARBA" id="ARBA00022692"/>
    </source>
</evidence>
<evidence type="ECO:0000256" key="10">
    <source>
        <dbReference type="PROSITE-ProRule" id="PRU00504"/>
    </source>
</evidence>
<evidence type="ECO:0000256" key="5">
    <source>
        <dbReference type="ARBA" id="ARBA00022729"/>
    </source>
</evidence>
<sequence>MNHPLSFPNVAAAVHALVTATVLTLLFSAGVQAQSSLVWTGVTDANWDTTTQNWVTVPGGAAAAFANGDTVLFDDTSTTGTVSIPSAVSPGGITVNKAGELAFAAGPMITGATTLLKQNSGTLGITGIPAFTGTASVEGGVVAINGNLSASSWVFNTPMQLSGGTVAFSNSLNATSVLRIDKPVTIPDGAHGVMNMTRTFQTRTTFLGAGTLTLNLVTHTVPRADFNSGNFTGFSGELRLIGSATARANTGFASASWINTSMVLDTAGLISDATANTTRTLDIGALSSVDNAGISSVQVAGATGNTVFSIGARNLDTTFHGTIIGPLAALTKVGSGMLTLTGVNTYTGTTTVAAGGLHVTGQLANTAQVTVAGGAALGGSGTITSAGVTYADDATLLVDASVSGTLHGLEVGGPVTLGSTLKVTPVVADGDGIISGVYTLLHATGGITGSPAITLEYSGSGVSAAFNQTADAITATITAGLPPAPVITSLLTASGTEGATFTYTITADNNPTSFNATALPDGLSVNTSSGVISGTLGYGTTGTSNITISAGNLGGTDSETLALVIEPPPAPVNVPTISGPLAITSTVGAPFNYQIGASDLPILEYGAAPLPAALSIDSASGLVSGTILGSGTTAVVLSARNAAGTGTATLAISAYELPVITSATMAQAADGALFSYTITASGEPTSITASGLPAWLSYNNATHVLSGTPTTAGTANVTMTAVNPVGSDTKTLEITVTTLSPVITSSLRVTGTVGVPFSYQIVSDNSPVSYGAVPLPDGLSCDAATGIISGVPAAAGASDVLISATNVYGSDEAVLEIIAVDPVPADMLVWTGAVSGTWNTTDQNWLRAGAPATYQDGAKVLFNDANETLAIGGTGTIGLPETVNPESVTFAISTGTLNMLPVAHFGLWGGATMLKKGQGTVRFSSFNEGWNGTTTIEEGHLVLDYPKSDQALGQHTMAIGPVVFAGGTLTFTYPDSQVQIFPDFTVADGNNAVFNLPRRFDFKGAIKGSGTLELRYRGLSNASARSNFVNDFSGFSGDMIFTGSGGARPTVGSAPNMFNWNGWADVHLAIQDQVEIQPQVAAAGNTLVIGALSGTSAQAALGSGQSNRLITYRIGRKNLSTTFAGAILGTNGFVNGAGKTTLIKEGTGLLTLSGSLSYTGTTFVESGGLRMTGKHTGTEPIIVSGSAGFGGSGEITPAITYADGATLLLDTDEAGELSGPRVKGGTVTFGSTLKVSPVVAEGGAVTNGVYTIFSSEAAFAGTPSLVWSHPENPAVAAAFDIVNGSQIQVTITGGAIARPRITSALIADALAGQPFSYTLTATIDPTTPTILSVDGLPAGLSFNPATGIISGSVSVADTYPVALSASNSSGTTTATLALIVYATPPPAPLITSGTRVVMVVEQSGAYTITANHNPTGFDATDLPDGLSINTKTGVISGKPTTVGTGTVTLSASNIGGTGTMPLELVVSLPPPRFSEIRVLSNRSPWVAVQGEPVKWQIVATNDPLSYTGSVAPAGFDTSFSMDTVTGILDAQFDMIGTGTLLVTYANAAGAVTLVAPFAVNPPSPVVIDAPEQLTGAVGEPFSYTIQATNMVPGGNSTAVGNTPSYGATGLPPGLFIDTVTGVISGTPAYSGVQQGALIAINVTGVGNKPVSFAISGASAVVSLAGESGTPGNVDGPGADARFTSPGAGITDKDGNLYIADTGNNSIRKIALDGTVSTFATGFNAPASIVVDAAGTTLYVANTGANTIEKIDIATATVTALATTGAPALNAPHGLAIDSDGNLYVADTGNNSIRKINTTTGDMTVIAGSGATGSDDGAGVAATFDMPMGLALDADATHLYIADTGNSIIRSITLATGGVETVAGLAHAPGTDNGANADARFNMPQALAVDAASGAIYVADTGNNAIRVIDTINGTVTTMPGGGTALNAPAGIVIDSTGDIYVPDTGNHTICALQAAPSILVSPVAQSVPVNTSATFNVAAIGAPMPAYQWYRDGRLITGGTTAALVIDSVQLTDVANYNVTVSNPMGAVQTGDALLSVTGASPTTPSGNGGGSGGGAPGIWYLPALALLVLLRRMSRAVLPKPPRAARRSALAMLIFALCLSALQPFNPLVFSQQSATGAISGRVMNQGTGKYLANALVTIEGTRLETLTDGDGNYRFFDAPAGTVRVTASYTDLDRNSQVVAVVAGQTATADFNLTTQVYQLERFVVAGDREGAALATQEQRMSASQKAVFAADSFGNIVDSNMGELMKNLPGITIDYDGEDAGSMRIRGMDPEFANVTLDGNAVASMSISSDESGVGTASRAFNLSTQSLQNIESIELKTAPTAEDSASSMGGAVNIKTKSALSQKGRRMRFAANLSLNTAELDFDKTPGGGRTPDYKIWPGFTFSWGEAFGTRQRFGFSFNTAFNRNYRFNNRYEIPRYTYDLADLEKTGYKVTPTTPGYVTELRYTESGKSEQTRMVSLNLEYQPWQNTVFFLNSSYNDVKGLGAYTRRMQVTAGQQTAEANLYNMISPEGARIGMNYGISTADNNTVSFNAGARHTFGKIKVNWGAHYSKAETDPDPGKNFSIEYSMSGVGLNALNIAGNATGEIVQTTHGGTGIMAPDDTGSYLNLENYNSLTLSQRFGYGTDEQRGANLDVTIPVVLGVPVEFKFGGRYGEMTREMHQYWRRRSLTGNSTLKNFGTAAEPAIYQFADPYFQNSWGFDVPIPNWVNPYYVYDYFNAHPGEFYDDSDDVKGHFYQQLQGEKTATEKTAAGYAQLTARLLRNLTMIAGVRYERTQAIGTGPIYEEPGSNDAVFGQNGKYDTISPYIPGTLDPNPYYNINREQKNLLLYSWQTFEKTYDNVFPNIQFKWEPLKNMNVRLARTESIGRPKFGNVIPKERWISSELRIERNNPDLKPQYATKYDFAVEYYFSKNGSLTFSLFYQQFKDIIQTETSFINVTWDEALADGVNYIYDPEYEEGTWIVQSPLNLGEGTNRGFEIVYNQRLGFLADWLKNFSVYGSFSYADPKTHYMRHTIPRPEKNVTQAMLDEYINSPMVREEIPMTGIQKKSATLQLRYNGKRFSGKIAAYWVDRFARDINLTYVEVKYQSAYTRFDLSLAYKINSRWKAMFDWRNVTEVGDERSIFDRTGGYFTSGMVMNVGLEANF</sequence>
<dbReference type="Pfam" id="PF13927">
    <property type="entry name" value="Ig_3"/>
    <property type="match status" value="1"/>
</dbReference>
<accession>A0A178IL94</accession>
<dbReference type="SMART" id="SM00409">
    <property type="entry name" value="IG"/>
    <property type="match status" value="1"/>
</dbReference>
<dbReference type="Pfam" id="PF13620">
    <property type="entry name" value="CarboxypepD_reg"/>
    <property type="match status" value="1"/>
</dbReference>
<evidence type="ECO:0000313" key="15">
    <source>
        <dbReference type="EMBL" id="OAM90441.1"/>
    </source>
</evidence>
<feature type="repeat" description="NHL" evidence="10">
    <location>
        <begin position="1768"/>
        <end position="1798"/>
    </location>
</feature>
<keyword evidence="4 11" id="KW-0812">Transmembrane</keyword>
<dbReference type="InterPro" id="IPR010104">
    <property type="entry name" value="TonB_rcpt_bac"/>
</dbReference>
<keyword evidence="16" id="KW-1185">Reference proteome</keyword>
<dbReference type="InterPro" id="IPR001258">
    <property type="entry name" value="NHL_repeat"/>
</dbReference>
<dbReference type="OrthoDB" id="174034at2"/>
<dbReference type="SUPFAM" id="SSF56935">
    <property type="entry name" value="Porins"/>
    <property type="match status" value="1"/>
</dbReference>
<feature type="chain" id="PRO_5008089098" description="Ig-like domain-containing protein" evidence="13">
    <location>
        <begin position="34"/>
        <end position="3146"/>
    </location>
</feature>
<feature type="signal peptide" evidence="13">
    <location>
        <begin position="1"/>
        <end position="33"/>
    </location>
</feature>
<dbReference type="Gene3D" id="2.40.10.500">
    <property type="match status" value="1"/>
</dbReference>
<organism evidence="15 16">
    <name type="scientific">Termitidicoccus mucosus</name>
    <dbReference type="NCBI Taxonomy" id="1184151"/>
    <lineage>
        <taxon>Bacteria</taxon>
        <taxon>Pseudomonadati</taxon>
        <taxon>Verrucomicrobiota</taxon>
        <taxon>Opitutia</taxon>
        <taxon>Opitutales</taxon>
        <taxon>Opitutaceae</taxon>
        <taxon>Termitidicoccus</taxon>
    </lineage>
</organism>
<feature type="domain" description="Ig-like" evidence="14">
    <location>
        <begin position="1956"/>
        <end position="2036"/>
    </location>
</feature>
<keyword evidence="6" id="KW-0677">Repeat</keyword>
<dbReference type="SUPFAM" id="SSF49313">
    <property type="entry name" value="Cadherin-like"/>
    <property type="match status" value="7"/>
</dbReference>
<dbReference type="GO" id="GO:0009279">
    <property type="term" value="C:cell outer membrane"/>
    <property type="evidence" value="ECO:0007669"/>
    <property type="project" value="UniProtKB-SubCell"/>
</dbReference>
<evidence type="ECO:0000256" key="6">
    <source>
        <dbReference type="ARBA" id="ARBA00022737"/>
    </source>
</evidence>
<dbReference type="Gene3D" id="2.120.10.30">
    <property type="entry name" value="TolB, C-terminal domain"/>
    <property type="match status" value="2"/>
</dbReference>
<keyword evidence="9 11" id="KW-0998">Cell outer membrane</keyword>
<evidence type="ECO:0000256" key="8">
    <source>
        <dbReference type="ARBA" id="ARBA00023136"/>
    </source>
</evidence>
<dbReference type="InterPro" id="IPR013783">
    <property type="entry name" value="Ig-like_fold"/>
</dbReference>
<evidence type="ECO:0000259" key="14">
    <source>
        <dbReference type="PROSITE" id="PS50835"/>
    </source>
</evidence>
<evidence type="ECO:0000313" key="16">
    <source>
        <dbReference type="Proteomes" id="UP000078486"/>
    </source>
</evidence>
<dbReference type="SUPFAM" id="SSF51126">
    <property type="entry name" value="Pectin lyase-like"/>
    <property type="match status" value="2"/>
</dbReference>
<keyword evidence="2 11" id="KW-0813">Transport</keyword>
<feature type="repeat" description="NHL" evidence="10">
    <location>
        <begin position="1921"/>
        <end position="1955"/>
    </location>
</feature>
<evidence type="ECO:0000256" key="13">
    <source>
        <dbReference type="SAM" id="SignalP"/>
    </source>
</evidence>
<dbReference type="SUPFAM" id="SSF48726">
    <property type="entry name" value="Immunoglobulin"/>
    <property type="match status" value="1"/>
</dbReference>
<evidence type="ECO:0000256" key="11">
    <source>
        <dbReference type="PROSITE-ProRule" id="PRU01360"/>
    </source>
</evidence>
<dbReference type="PANTHER" id="PTHR40980">
    <property type="entry name" value="PLUG DOMAIN-CONTAINING PROTEIN"/>
    <property type="match status" value="1"/>
</dbReference>
<dbReference type="InterPro" id="IPR011042">
    <property type="entry name" value="6-blade_b-propeller_TolB-like"/>
</dbReference>
<dbReference type="SUPFAM" id="SSF49452">
    <property type="entry name" value="Starch-binding domain-like"/>
    <property type="match status" value="1"/>
</dbReference>
<dbReference type="InterPro" id="IPR039426">
    <property type="entry name" value="TonB-dep_rcpt-like"/>
</dbReference>
<dbReference type="PROSITE" id="PS51125">
    <property type="entry name" value="NHL"/>
    <property type="match status" value="2"/>
</dbReference>
<dbReference type="Pfam" id="PF00593">
    <property type="entry name" value="TonB_dep_Rec_b-barrel"/>
    <property type="match status" value="1"/>
</dbReference>
<evidence type="ECO:0000256" key="7">
    <source>
        <dbReference type="ARBA" id="ARBA00023077"/>
    </source>
</evidence>
<evidence type="ECO:0000256" key="3">
    <source>
        <dbReference type="ARBA" id="ARBA00022452"/>
    </source>
</evidence>
<dbReference type="SMART" id="SM00135">
    <property type="entry name" value="LY"/>
    <property type="match status" value="4"/>
</dbReference>
<dbReference type="InterPro" id="IPR007110">
    <property type="entry name" value="Ig-like_dom"/>
</dbReference>
<comment type="similarity">
    <text evidence="11 12">Belongs to the TonB-dependent receptor family.</text>
</comment>
<dbReference type="NCBIfam" id="TIGR01782">
    <property type="entry name" value="TonB-Xanth-Caul"/>
    <property type="match status" value="1"/>
</dbReference>
<dbReference type="Gene3D" id="2.40.170.20">
    <property type="entry name" value="TonB-dependent receptor, beta-barrel domain"/>
    <property type="match status" value="1"/>
</dbReference>
<dbReference type="NCBIfam" id="TIGR02601">
    <property type="entry name" value="autotrns_rpt"/>
    <property type="match status" value="2"/>
</dbReference>
<dbReference type="InterPro" id="IPR003599">
    <property type="entry name" value="Ig_sub"/>
</dbReference>
<dbReference type="RefSeq" id="WP_068769671.1">
    <property type="nucleotide sequence ID" value="NZ_CP109796.1"/>
</dbReference>
<dbReference type="InterPro" id="IPR012910">
    <property type="entry name" value="Plug_dom"/>
</dbReference>
<dbReference type="SUPFAM" id="SSF75011">
    <property type="entry name" value="3-carboxy-cis,cis-mucoante lactonizing enzyme"/>
    <property type="match status" value="1"/>
</dbReference>
<evidence type="ECO:0000256" key="9">
    <source>
        <dbReference type="ARBA" id="ARBA00023237"/>
    </source>
</evidence>
<keyword evidence="8 11" id="KW-0472">Membrane</keyword>
<gene>
    <name evidence="15" type="ORF">AW736_08165</name>
</gene>
<comment type="subcellular location">
    <subcellularLocation>
        <location evidence="1 11">Cell outer membrane</location>
        <topology evidence="1 11">Multi-pass membrane protein</topology>
    </subcellularLocation>
</comment>
<name>A0A178IL94_9BACT</name>
<dbReference type="Pfam" id="PF07715">
    <property type="entry name" value="Plug"/>
    <property type="match status" value="1"/>
</dbReference>
<evidence type="ECO:0000256" key="1">
    <source>
        <dbReference type="ARBA" id="ARBA00004571"/>
    </source>
</evidence>
<keyword evidence="3 11" id="KW-1134">Transmembrane beta strand</keyword>
<dbReference type="PANTHER" id="PTHR40980:SF4">
    <property type="entry name" value="TONB-DEPENDENT RECEPTOR-LIKE BETA-BARREL DOMAIN-CONTAINING PROTEIN"/>
    <property type="match status" value="1"/>
</dbReference>
<keyword evidence="5 13" id="KW-0732">Signal</keyword>
<proteinExistence type="inferred from homology"/>
<dbReference type="PROSITE" id="PS52016">
    <property type="entry name" value="TONB_DEPENDENT_REC_3"/>
    <property type="match status" value="1"/>
</dbReference>
<dbReference type="Gene3D" id="2.60.40.10">
    <property type="entry name" value="Immunoglobulins"/>
    <property type="match status" value="8"/>
</dbReference>
<dbReference type="Pfam" id="PF12951">
    <property type="entry name" value="PATR"/>
    <property type="match status" value="3"/>
</dbReference>
<reference evidence="15 16" key="1">
    <citation type="submission" date="2016-01" db="EMBL/GenBank/DDBJ databases">
        <title>High potential of lignocellulose degradation of a new Verrucomicrobia species.</title>
        <authorList>
            <person name="Wang Y."/>
            <person name="Shi Y."/>
            <person name="Qiu Z."/>
            <person name="Liu S."/>
            <person name="Yang H."/>
        </authorList>
    </citation>
    <scope>NUCLEOTIDE SEQUENCE [LARGE SCALE GENOMIC DNA]</scope>
    <source>
        <strain evidence="15 16">TSB47</strain>
    </source>
</reference>
<dbReference type="InterPro" id="IPR011050">
    <property type="entry name" value="Pectin_lyase_fold/virulence"/>
</dbReference>
<dbReference type="InterPro" id="IPR013425">
    <property type="entry name" value="Autotrns_rpt"/>
</dbReference>
<dbReference type="STRING" id="1184151.AW736_08165"/>
<dbReference type="InterPro" id="IPR015919">
    <property type="entry name" value="Cadherin-like_sf"/>
</dbReference>
<dbReference type="PROSITE" id="PS50835">
    <property type="entry name" value="IG_LIKE"/>
    <property type="match status" value="1"/>
</dbReference>
<dbReference type="InterPro" id="IPR013784">
    <property type="entry name" value="Carb-bd-like_fold"/>
</dbReference>
<dbReference type="Pfam" id="PF08450">
    <property type="entry name" value="SGL"/>
    <property type="match status" value="1"/>
</dbReference>
<dbReference type="Pfam" id="PF01436">
    <property type="entry name" value="NHL"/>
    <property type="match status" value="2"/>
</dbReference>
<dbReference type="Proteomes" id="UP000078486">
    <property type="component" value="Unassembled WGS sequence"/>
</dbReference>
<protein>
    <recommendedName>
        <fullName evidence="14">Ig-like domain-containing protein</fullName>
    </recommendedName>
</protein>
<comment type="caution">
    <text evidence="15">The sequence shown here is derived from an EMBL/GenBank/DDBJ whole genome shotgun (WGS) entry which is preliminary data.</text>
</comment>
<dbReference type="GO" id="GO:0005509">
    <property type="term" value="F:calcium ion binding"/>
    <property type="evidence" value="ECO:0007669"/>
    <property type="project" value="InterPro"/>
</dbReference>
<dbReference type="InterPro" id="IPR000033">
    <property type="entry name" value="LDLR_classB_rpt"/>
</dbReference>
<evidence type="ECO:0000256" key="2">
    <source>
        <dbReference type="ARBA" id="ARBA00022448"/>
    </source>
</evidence>
<keyword evidence="7 12" id="KW-0798">TonB box</keyword>
<dbReference type="InterPro" id="IPR036179">
    <property type="entry name" value="Ig-like_dom_sf"/>
</dbReference>
<dbReference type="GO" id="GO:0030246">
    <property type="term" value="F:carbohydrate binding"/>
    <property type="evidence" value="ECO:0007669"/>
    <property type="project" value="InterPro"/>
</dbReference>
<dbReference type="InterPro" id="IPR013658">
    <property type="entry name" value="SGL"/>
</dbReference>
<dbReference type="Gene3D" id="2.60.40.1120">
    <property type="entry name" value="Carboxypeptidase-like, regulatory domain"/>
    <property type="match status" value="1"/>
</dbReference>
<dbReference type="Pfam" id="PF05345">
    <property type="entry name" value="He_PIG"/>
    <property type="match status" value="6"/>
</dbReference>
<dbReference type="InterPro" id="IPR037066">
    <property type="entry name" value="Plug_dom_sf"/>
</dbReference>
<evidence type="ECO:0000256" key="12">
    <source>
        <dbReference type="RuleBase" id="RU003357"/>
    </source>
</evidence>
<dbReference type="EMBL" id="LRRQ01000058">
    <property type="protein sequence ID" value="OAM90441.1"/>
    <property type="molecule type" value="Genomic_DNA"/>
</dbReference>
<dbReference type="InterPro" id="IPR036942">
    <property type="entry name" value="Beta-barrel_TonB_sf"/>
</dbReference>